<organism evidence="2 3">
    <name type="scientific">Streptomyces phaeochromogenes</name>
    <dbReference type="NCBI Taxonomy" id="1923"/>
    <lineage>
        <taxon>Bacteria</taxon>
        <taxon>Bacillati</taxon>
        <taxon>Actinomycetota</taxon>
        <taxon>Actinomycetes</taxon>
        <taxon>Kitasatosporales</taxon>
        <taxon>Streptomycetaceae</taxon>
        <taxon>Streptomyces</taxon>
        <taxon>Streptomyces phaeochromogenes group</taxon>
    </lineage>
</organism>
<keyword evidence="3" id="KW-1185">Reference proteome</keyword>
<reference evidence="2 3" key="1">
    <citation type="submission" date="2022-10" db="EMBL/GenBank/DDBJ databases">
        <title>The complete genomes of actinobacterial strains from the NBC collection.</title>
        <authorList>
            <person name="Joergensen T.S."/>
            <person name="Alvarez Arevalo M."/>
            <person name="Sterndorff E.B."/>
            <person name="Faurdal D."/>
            <person name="Vuksanovic O."/>
            <person name="Mourched A.-S."/>
            <person name="Charusanti P."/>
            <person name="Shaw S."/>
            <person name="Blin K."/>
            <person name="Weber T."/>
        </authorList>
    </citation>
    <scope>NUCLEOTIDE SEQUENCE [LARGE SCALE GENOMIC DNA]</scope>
    <source>
        <strain evidence="2 3">NBC 01752</strain>
    </source>
</reference>
<dbReference type="SUPFAM" id="SSF52980">
    <property type="entry name" value="Restriction endonuclease-like"/>
    <property type="match status" value="1"/>
</dbReference>
<gene>
    <name evidence="2" type="ORF">OHB35_23655</name>
</gene>
<dbReference type="EMBL" id="CP109135">
    <property type="protein sequence ID" value="WSD16004.1"/>
    <property type="molecule type" value="Genomic_DNA"/>
</dbReference>
<feature type="domain" description="Putative restriction endonuclease" evidence="1">
    <location>
        <begin position="13"/>
        <end position="175"/>
    </location>
</feature>
<accession>A0ABZ1HBP3</accession>
<dbReference type="GO" id="GO:0004519">
    <property type="term" value="F:endonuclease activity"/>
    <property type="evidence" value="ECO:0007669"/>
    <property type="project" value="UniProtKB-KW"/>
</dbReference>
<dbReference type="Proteomes" id="UP001340816">
    <property type="component" value="Chromosome"/>
</dbReference>
<dbReference type="GeneID" id="93930772"/>
<dbReference type="InterPro" id="IPR011335">
    <property type="entry name" value="Restrct_endonuc-II-like"/>
</dbReference>
<dbReference type="Pfam" id="PF05685">
    <property type="entry name" value="Uma2"/>
    <property type="match status" value="1"/>
</dbReference>
<dbReference type="InterPro" id="IPR012296">
    <property type="entry name" value="Nuclease_put_TT1808"/>
</dbReference>
<name>A0ABZ1HBP3_STRPH</name>
<dbReference type="PANTHER" id="PTHR35400:SF3">
    <property type="entry name" value="SLL1072 PROTEIN"/>
    <property type="match status" value="1"/>
</dbReference>
<dbReference type="CDD" id="cd06260">
    <property type="entry name" value="DUF820-like"/>
    <property type="match status" value="1"/>
</dbReference>
<dbReference type="InterPro" id="IPR008538">
    <property type="entry name" value="Uma2"/>
</dbReference>
<evidence type="ECO:0000313" key="3">
    <source>
        <dbReference type="Proteomes" id="UP001340816"/>
    </source>
</evidence>
<keyword evidence="2" id="KW-0540">Nuclease</keyword>
<keyword evidence="2" id="KW-0255">Endonuclease</keyword>
<dbReference type="Gene3D" id="3.90.1570.10">
    <property type="entry name" value="tt1808, chain A"/>
    <property type="match status" value="1"/>
</dbReference>
<evidence type="ECO:0000259" key="1">
    <source>
        <dbReference type="Pfam" id="PF05685"/>
    </source>
</evidence>
<keyword evidence="2" id="KW-0378">Hydrolase</keyword>
<evidence type="ECO:0000313" key="2">
    <source>
        <dbReference type="EMBL" id="WSD16004.1"/>
    </source>
</evidence>
<dbReference type="RefSeq" id="WP_266759018.1">
    <property type="nucleotide sequence ID" value="NZ_CP108011.1"/>
</dbReference>
<protein>
    <submittedName>
        <fullName evidence="2">Uma2 family endonuclease</fullName>
    </submittedName>
</protein>
<dbReference type="PANTHER" id="PTHR35400">
    <property type="entry name" value="SLR1083 PROTEIN"/>
    <property type="match status" value="1"/>
</dbReference>
<proteinExistence type="predicted"/>
<sequence length="183" mass="20307">MSDVNARTLDKLFDQVPVPEGYKGEIVEGAIYIAPHLDIHWETTLAILRALTAKFGDGVQVFSDVRIDFPGHLNGFAPDVAKLRDGSEADAEGRWRHQDVEFVAEVVDPHRAKNDYGPKKTAYALAEIPAYLIADPYQGKCHVYTQPKDGEYVSKLSVAYGADVDMKNTVLGLTLKTDEFPRD</sequence>